<evidence type="ECO:0000256" key="3">
    <source>
        <dbReference type="ARBA" id="ARBA00022553"/>
    </source>
</evidence>
<comment type="catalytic activity">
    <reaction evidence="1">
        <text>ATP + protein L-histidine = ADP + protein N-phospho-L-histidine.</text>
        <dbReference type="EC" id="2.7.13.3"/>
    </reaction>
</comment>
<dbReference type="SMART" id="SM00448">
    <property type="entry name" value="REC"/>
    <property type="match status" value="1"/>
</dbReference>
<evidence type="ECO:0000259" key="9">
    <source>
        <dbReference type="PROSITE" id="PS01124"/>
    </source>
</evidence>
<dbReference type="Pfam" id="PF00072">
    <property type="entry name" value="Response_reg"/>
    <property type="match status" value="1"/>
</dbReference>
<keyword evidence="12" id="KW-0808">Transferase</keyword>
<dbReference type="Gene3D" id="3.30.565.10">
    <property type="entry name" value="Histidine kinase-like ATPase, C-terminal domain"/>
    <property type="match status" value="1"/>
</dbReference>
<accession>A0A221UYU7</accession>
<feature type="coiled-coil region" evidence="7">
    <location>
        <begin position="374"/>
        <end position="401"/>
    </location>
</feature>
<evidence type="ECO:0000313" key="13">
    <source>
        <dbReference type="Proteomes" id="UP000204551"/>
    </source>
</evidence>
<feature type="domain" description="Response regulatory" evidence="11">
    <location>
        <begin position="668"/>
        <end position="782"/>
    </location>
</feature>
<evidence type="ECO:0000256" key="2">
    <source>
        <dbReference type="ARBA" id="ARBA00012438"/>
    </source>
</evidence>
<dbReference type="SMART" id="SM00387">
    <property type="entry name" value="HATPase_c"/>
    <property type="match status" value="1"/>
</dbReference>
<dbReference type="Proteomes" id="UP000204551">
    <property type="component" value="Chromosome"/>
</dbReference>
<keyword evidence="8" id="KW-0472">Membrane</keyword>
<dbReference type="PROSITE" id="PS50109">
    <property type="entry name" value="HIS_KIN"/>
    <property type="match status" value="1"/>
</dbReference>
<dbReference type="InterPro" id="IPR004358">
    <property type="entry name" value="Sig_transdc_His_kin-like_C"/>
</dbReference>
<evidence type="ECO:0000256" key="7">
    <source>
        <dbReference type="SAM" id="Coils"/>
    </source>
</evidence>
<dbReference type="SUPFAM" id="SSF55874">
    <property type="entry name" value="ATPase domain of HSP90 chaperone/DNA topoisomerase II/histidine kinase"/>
    <property type="match status" value="1"/>
</dbReference>
<dbReference type="Pfam" id="PF13407">
    <property type="entry name" value="Peripla_BP_4"/>
    <property type="match status" value="1"/>
</dbReference>
<dbReference type="CDD" id="cd00082">
    <property type="entry name" value="HisKA"/>
    <property type="match status" value="1"/>
</dbReference>
<dbReference type="SUPFAM" id="SSF53822">
    <property type="entry name" value="Periplasmic binding protein-like I"/>
    <property type="match status" value="1"/>
</dbReference>
<keyword evidence="3 6" id="KW-0597">Phosphoprotein</keyword>
<dbReference type="AlphaFoldDB" id="A0A221UYU7"/>
<dbReference type="PANTHER" id="PTHR43547">
    <property type="entry name" value="TWO-COMPONENT HISTIDINE KINASE"/>
    <property type="match status" value="1"/>
</dbReference>
<dbReference type="GO" id="GO:0000155">
    <property type="term" value="F:phosphorelay sensor kinase activity"/>
    <property type="evidence" value="ECO:0007669"/>
    <property type="project" value="InterPro"/>
</dbReference>
<dbReference type="InterPro" id="IPR025997">
    <property type="entry name" value="SBP_2_dom"/>
</dbReference>
<dbReference type="InterPro" id="IPR018060">
    <property type="entry name" value="HTH_AraC"/>
</dbReference>
<dbReference type="EC" id="2.7.13.3" evidence="2"/>
<evidence type="ECO:0000259" key="10">
    <source>
        <dbReference type="PROSITE" id="PS50109"/>
    </source>
</evidence>
<sequence length="914" mass="103512">MRFQSVFFLFIVVFISIFHSCSYRNDEAEIRIGFSQAMIADEWRQSMNNAMELQASLYPNVTLSISNANYNVENQINQLKEFIAADVDIIIVSPIQSKPITPIVEEAMKAGIPVLVVDRKTDNQKYTAYVGADNIEVGRNAAKIIVSNLPDSLKVVEIRGLAGSSPAEERSLGFHQILDKFPSIEFMGTIQGDWEKESITGGFKELLQEIGPVDYVFVHNDRMALGAWEVARNLGIEDQIKIIGVDGLNGPNGGIQLVKEGVLNATILYPTGGDEAIKTALKILNDEIVPVNNILSTTVIDRFNAEIMQNQLNKINEQQTLLESQVTAVKRQKELYYSQNNILKIILGFSFIILGLAVYSIYSKIAIAKKNRQLELTNRKITVQRNQIEKIANEVKESNEARMNFFTGLSHEFKTPITLIMSSIESLRDWQRQKGFKTGFEVELIQNNSNRLLRLINNLLDFRKVEDQKFNVRASKTNIFKFSNNIFSEFKVEARKRGIKFNITSNNEDLELFIDRNLMDKVYFNLLSNAFKFTPDNGRIDIEILDNLDGSLVTIHFKDNGIGIPENELEFVFTPFFKGSNNRKNSSGVGLHLSKQFVELHLGKIEVKSHHGTEFILTLFKGDTHFNEDQIVVDPELVDTTLINFSDEIGLEEGSVGLEGQNREEQHSILLIEDNRDLTFFLNNKLGSEYEMLISDGTDGLAMAYEHIPDVILCDVNLPDKSGFEICQILKSDLRTSHIPIILLTALSNKESFIKGLECGADLYLTKPFNYSILTQSIKSLLYNREKLRYYYTNNIHKIDQVHSFGDPEQLFVRQLNQQIKTNLDNTNFSVENLADALNISRVQLYRKVKAMMGISVSDYISNYRLEKAKSMLESTNYSISEIGYATGFSSPNYFSTAFKGKFGVTPGAYKKSL</sequence>
<dbReference type="GO" id="GO:0003700">
    <property type="term" value="F:DNA-binding transcription factor activity"/>
    <property type="evidence" value="ECO:0007669"/>
    <property type="project" value="InterPro"/>
</dbReference>
<dbReference type="eggNOG" id="COG2205">
    <property type="taxonomic scope" value="Bacteria"/>
</dbReference>
<organism evidence="12 13">
    <name type="scientific">Arenibacter algicola</name>
    <dbReference type="NCBI Taxonomy" id="616991"/>
    <lineage>
        <taxon>Bacteria</taxon>
        <taxon>Pseudomonadati</taxon>
        <taxon>Bacteroidota</taxon>
        <taxon>Flavobacteriia</taxon>
        <taxon>Flavobacteriales</taxon>
        <taxon>Flavobacteriaceae</taxon>
        <taxon>Arenibacter</taxon>
    </lineage>
</organism>
<feature type="domain" description="HTH araC/xylS-type" evidence="9">
    <location>
        <begin position="814"/>
        <end position="913"/>
    </location>
</feature>
<dbReference type="PRINTS" id="PR00344">
    <property type="entry name" value="BCTRLSENSOR"/>
</dbReference>
<dbReference type="SMART" id="SM00388">
    <property type="entry name" value="HisKA"/>
    <property type="match status" value="1"/>
</dbReference>
<dbReference type="PROSITE" id="PS01124">
    <property type="entry name" value="HTH_ARAC_FAMILY_2"/>
    <property type="match status" value="1"/>
</dbReference>
<evidence type="ECO:0000256" key="6">
    <source>
        <dbReference type="PROSITE-ProRule" id="PRU00169"/>
    </source>
</evidence>
<dbReference type="InterPro" id="IPR003594">
    <property type="entry name" value="HATPase_dom"/>
</dbReference>
<name>A0A221UYU7_9FLAO</name>
<dbReference type="PROSITE" id="PS50110">
    <property type="entry name" value="RESPONSE_REGULATORY"/>
    <property type="match status" value="1"/>
</dbReference>
<evidence type="ECO:0000256" key="4">
    <source>
        <dbReference type="ARBA" id="ARBA00023015"/>
    </source>
</evidence>
<proteinExistence type="predicted"/>
<feature type="transmembrane region" description="Helical" evidence="8">
    <location>
        <begin position="342"/>
        <end position="362"/>
    </location>
</feature>
<dbReference type="InterPro" id="IPR036097">
    <property type="entry name" value="HisK_dim/P_sf"/>
</dbReference>
<dbReference type="InterPro" id="IPR011006">
    <property type="entry name" value="CheY-like_superfamily"/>
</dbReference>
<dbReference type="Pfam" id="PF12833">
    <property type="entry name" value="HTH_18"/>
    <property type="match status" value="1"/>
</dbReference>
<dbReference type="Gene3D" id="1.10.10.60">
    <property type="entry name" value="Homeodomain-like"/>
    <property type="match status" value="2"/>
</dbReference>
<dbReference type="Gene3D" id="1.10.287.130">
    <property type="match status" value="1"/>
</dbReference>
<dbReference type="SMART" id="SM00342">
    <property type="entry name" value="HTH_ARAC"/>
    <property type="match status" value="1"/>
</dbReference>
<feature type="modified residue" description="4-aspartylphosphate" evidence="6">
    <location>
        <position position="715"/>
    </location>
</feature>
<evidence type="ECO:0000313" key="12">
    <source>
        <dbReference type="EMBL" id="ASO06539.1"/>
    </source>
</evidence>
<dbReference type="InterPro" id="IPR005467">
    <property type="entry name" value="His_kinase_dom"/>
</dbReference>
<evidence type="ECO:0000256" key="8">
    <source>
        <dbReference type="SAM" id="Phobius"/>
    </source>
</evidence>
<dbReference type="InterPro" id="IPR009057">
    <property type="entry name" value="Homeodomain-like_sf"/>
</dbReference>
<dbReference type="SUPFAM" id="SSF46689">
    <property type="entry name" value="Homeodomain-like"/>
    <property type="match status" value="1"/>
</dbReference>
<dbReference type="CDD" id="cd00075">
    <property type="entry name" value="HATPase"/>
    <property type="match status" value="1"/>
</dbReference>
<dbReference type="SUPFAM" id="SSF47384">
    <property type="entry name" value="Homodimeric domain of signal transducing histidine kinase"/>
    <property type="match status" value="1"/>
</dbReference>
<dbReference type="InterPro" id="IPR028082">
    <property type="entry name" value="Peripla_BP_I"/>
</dbReference>
<dbReference type="Pfam" id="PF02518">
    <property type="entry name" value="HATPase_c"/>
    <property type="match status" value="1"/>
</dbReference>
<keyword evidence="5" id="KW-0804">Transcription</keyword>
<dbReference type="RefSeq" id="WP_093979008.1">
    <property type="nucleotide sequence ID" value="NZ_CP022515.1"/>
</dbReference>
<dbReference type="EMBL" id="CP022515">
    <property type="protein sequence ID" value="ASO06539.1"/>
    <property type="molecule type" value="Genomic_DNA"/>
</dbReference>
<dbReference type="InterPro" id="IPR001789">
    <property type="entry name" value="Sig_transdc_resp-reg_receiver"/>
</dbReference>
<evidence type="ECO:0000256" key="5">
    <source>
        <dbReference type="ARBA" id="ARBA00023163"/>
    </source>
</evidence>
<dbReference type="Pfam" id="PF00512">
    <property type="entry name" value="HisKA"/>
    <property type="match status" value="1"/>
</dbReference>
<protein>
    <recommendedName>
        <fullName evidence="2">histidine kinase</fullName>
        <ecNumber evidence="2">2.7.13.3</ecNumber>
    </recommendedName>
</protein>
<keyword evidence="8" id="KW-0812">Transmembrane</keyword>
<keyword evidence="8" id="KW-1133">Transmembrane helix</keyword>
<keyword evidence="7" id="KW-0175">Coiled coil</keyword>
<dbReference type="KEGG" id="aalg:AREALGSMS7_03108"/>
<gene>
    <name evidence="12" type="ORF">AREALGSMS7_03108</name>
</gene>
<dbReference type="InterPro" id="IPR036890">
    <property type="entry name" value="HATPase_C_sf"/>
</dbReference>
<keyword evidence="12" id="KW-0418">Kinase</keyword>
<dbReference type="STRING" id="616991.GCA_000733925_01410"/>
<dbReference type="InterPro" id="IPR003661">
    <property type="entry name" value="HisK_dim/P_dom"/>
</dbReference>
<keyword evidence="4" id="KW-0805">Transcription regulation</keyword>
<dbReference type="eggNOG" id="COG1879">
    <property type="taxonomic scope" value="Bacteria"/>
</dbReference>
<dbReference type="PANTHER" id="PTHR43547:SF2">
    <property type="entry name" value="HYBRID SIGNAL TRANSDUCTION HISTIDINE KINASE C"/>
    <property type="match status" value="1"/>
</dbReference>
<dbReference type="eggNOG" id="COG0745">
    <property type="taxonomic scope" value="Bacteria"/>
</dbReference>
<dbReference type="SUPFAM" id="SSF52172">
    <property type="entry name" value="CheY-like"/>
    <property type="match status" value="1"/>
</dbReference>
<reference evidence="12 13" key="1">
    <citation type="submission" date="2017-07" db="EMBL/GenBank/DDBJ databases">
        <title>Genome Sequence of Arenibacter algicola Strain SMS7 Isolated from a culture of the Diatom Skeletonema marinoi.</title>
        <authorList>
            <person name="Topel M."/>
            <person name="Pinder M.I.M."/>
            <person name="Johansson O.N."/>
            <person name="Kourtchenko O."/>
            <person name="Godhe A."/>
            <person name="Clarke A.K."/>
        </authorList>
    </citation>
    <scope>NUCLEOTIDE SEQUENCE [LARGE SCALE GENOMIC DNA]</scope>
    <source>
        <strain evidence="12 13">SMS7</strain>
    </source>
</reference>
<evidence type="ECO:0000256" key="1">
    <source>
        <dbReference type="ARBA" id="ARBA00000085"/>
    </source>
</evidence>
<dbReference type="CDD" id="cd06308">
    <property type="entry name" value="PBP1_sensor_kinase-like"/>
    <property type="match status" value="1"/>
</dbReference>
<evidence type="ECO:0000259" key="11">
    <source>
        <dbReference type="PROSITE" id="PS50110"/>
    </source>
</evidence>
<dbReference type="GO" id="GO:0043565">
    <property type="term" value="F:sequence-specific DNA binding"/>
    <property type="evidence" value="ECO:0007669"/>
    <property type="project" value="InterPro"/>
</dbReference>
<dbReference type="Gene3D" id="3.40.50.2300">
    <property type="match status" value="3"/>
</dbReference>
<feature type="domain" description="Histidine kinase" evidence="10">
    <location>
        <begin position="408"/>
        <end position="623"/>
    </location>
</feature>